<dbReference type="InterPro" id="IPR006683">
    <property type="entry name" value="Thioestr_dom"/>
</dbReference>
<evidence type="ECO:0000259" key="1">
    <source>
        <dbReference type="Pfam" id="PF03061"/>
    </source>
</evidence>
<name>A0A399ECF7_9DEIN</name>
<dbReference type="Gene3D" id="3.10.129.10">
    <property type="entry name" value="Hotdog Thioesterase"/>
    <property type="match status" value="1"/>
</dbReference>
<keyword evidence="3" id="KW-1185">Reference proteome</keyword>
<proteinExistence type="predicted"/>
<dbReference type="SUPFAM" id="SSF54637">
    <property type="entry name" value="Thioesterase/thiol ester dehydrase-isomerase"/>
    <property type="match status" value="1"/>
</dbReference>
<protein>
    <recommendedName>
        <fullName evidence="1">Thioesterase domain-containing protein</fullName>
    </recommendedName>
</protein>
<evidence type="ECO:0000313" key="2">
    <source>
        <dbReference type="EMBL" id="RIH81486.1"/>
    </source>
</evidence>
<organism evidence="2 3">
    <name type="scientific">Calidithermus terrae</name>
    <dbReference type="NCBI Taxonomy" id="1408545"/>
    <lineage>
        <taxon>Bacteria</taxon>
        <taxon>Thermotogati</taxon>
        <taxon>Deinococcota</taxon>
        <taxon>Deinococci</taxon>
        <taxon>Thermales</taxon>
        <taxon>Thermaceae</taxon>
        <taxon>Calidithermus</taxon>
    </lineage>
</organism>
<evidence type="ECO:0000313" key="3">
    <source>
        <dbReference type="Proteomes" id="UP000265715"/>
    </source>
</evidence>
<reference evidence="2 3" key="1">
    <citation type="submission" date="2018-08" db="EMBL/GenBank/DDBJ databases">
        <title>Meiothermus terrae DSM 26712 genome sequencing project.</title>
        <authorList>
            <person name="Da Costa M.S."/>
            <person name="Albuquerque L."/>
            <person name="Raposo P."/>
            <person name="Froufe H.J.C."/>
            <person name="Barroso C.S."/>
            <person name="Egas C."/>
        </authorList>
    </citation>
    <scope>NUCLEOTIDE SEQUENCE [LARGE SCALE GENOMIC DNA]</scope>
    <source>
        <strain evidence="2 3">DSM 26712</strain>
    </source>
</reference>
<dbReference type="Proteomes" id="UP000265715">
    <property type="component" value="Unassembled WGS sequence"/>
</dbReference>
<accession>A0A399ECF7</accession>
<comment type="caution">
    <text evidence="2">The sequence shown here is derived from an EMBL/GenBank/DDBJ whole genome shotgun (WGS) entry which is preliminary data.</text>
</comment>
<dbReference type="AlphaFoldDB" id="A0A399ECF7"/>
<dbReference type="InterPro" id="IPR029069">
    <property type="entry name" value="HotDog_dom_sf"/>
</dbReference>
<feature type="domain" description="Thioesterase" evidence="1">
    <location>
        <begin position="1"/>
        <end position="64"/>
    </location>
</feature>
<dbReference type="CDD" id="cd03443">
    <property type="entry name" value="PaaI_thioesterase"/>
    <property type="match status" value="1"/>
</dbReference>
<gene>
    <name evidence="2" type="ORF">Mterra_03130</name>
</gene>
<sequence length="77" mass="8319">MADHSAGTAAATLIGPGQYVLTVEFKINLLRPARGERLNCRVQVLKPGKSLIVVESEVYTQKRVSKATVTVAVLEKP</sequence>
<dbReference type="EMBL" id="QXDL01000170">
    <property type="protein sequence ID" value="RIH81486.1"/>
    <property type="molecule type" value="Genomic_DNA"/>
</dbReference>
<dbReference type="Pfam" id="PF03061">
    <property type="entry name" value="4HBT"/>
    <property type="match status" value="1"/>
</dbReference>